<feature type="domain" description="POP1 C-terminal" evidence="7">
    <location>
        <begin position="748"/>
        <end position="931"/>
    </location>
</feature>
<feature type="region of interest" description="Disordered" evidence="4">
    <location>
        <begin position="162"/>
        <end position="211"/>
    </location>
</feature>
<feature type="region of interest" description="Disordered" evidence="4">
    <location>
        <begin position="84"/>
        <end position="144"/>
    </location>
</feature>
<dbReference type="Pfam" id="PF22770">
    <property type="entry name" value="POP1_C"/>
    <property type="match status" value="1"/>
</dbReference>
<dbReference type="Proteomes" id="UP000054053">
    <property type="component" value="Unassembled WGS sequence"/>
</dbReference>
<feature type="domain" description="POPLD" evidence="6">
    <location>
        <begin position="559"/>
        <end position="663"/>
    </location>
</feature>
<gene>
    <name evidence="8" type="ORF">UVI_02055480</name>
</gene>
<dbReference type="AlphaFoldDB" id="A0A1B5KY28"/>
<dbReference type="Pfam" id="PF06978">
    <property type="entry name" value="POP1_N"/>
    <property type="match status" value="1"/>
</dbReference>
<dbReference type="Pfam" id="PF08170">
    <property type="entry name" value="POPLD"/>
    <property type="match status" value="1"/>
</dbReference>
<dbReference type="GO" id="GO:0005655">
    <property type="term" value="C:nucleolar ribonuclease P complex"/>
    <property type="evidence" value="ECO:0007669"/>
    <property type="project" value="InterPro"/>
</dbReference>
<keyword evidence="2" id="KW-0819">tRNA processing</keyword>
<evidence type="ECO:0000259" key="6">
    <source>
        <dbReference type="Pfam" id="PF08170"/>
    </source>
</evidence>
<evidence type="ECO:0000259" key="5">
    <source>
        <dbReference type="Pfam" id="PF06978"/>
    </source>
</evidence>
<name>A0A1B5KY28_USTVR</name>
<evidence type="ECO:0000256" key="4">
    <source>
        <dbReference type="SAM" id="MobiDB-lite"/>
    </source>
</evidence>
<dbReference type="PANTHER" id="PTHR22731">
    <property type="entry name" value="RIBONUCLEASES P/MRP PROTEIN SUBUNIT POP1"/>
    <property type="match status" value="1"/>
</dbReference>
<protein>
    <submittedName>
        <fullName evidence="8">Uncharacterized protein</fullName>
    </submittedName>
</protein>
<evidence type="ECO:0000313" key="8">
    <source>
        <dbReference type="EMBL" id="GAO15968.1"/>
    </source>
</evidence>
<dbReference type="InterPro" id="IPR055079">
    <property type="entry name" value="POP1_C"/>
</dbReference>
<comment type="caution">
    <text evidence="8">The sequence shown here is derived from an EMBL/GenBank/DDBJ whole genome shotgun (WGS) entry which is preliminary data.</text>
</comment>
<evidence type="ECO:0000256" key="2">
    <source>
        <dbReference type="ARBA" id="ARBA00022694"/>
    </source>
</evidence>
<dbReference type="PANTHER" id="PTHR22731:SF3">
    <property type="entry name" value="RIBONUCLEASES P_MRP PROTEIN SUBUNIT POP1"/>
    <property type="match status" value="1"/>
</dbReference>
<sequence>MGPKTGPGGSSGVSLGKRSAGPRSANIANGRSDAFRQKKAKLFAARNIPAQPADAALKDGQLDLQAFVAAHEFEIRSLEQSMATSRAVGTSRAFQQVPRGLRRRAASHNPKRVPKRLRSRARKEMEEDNTPIVESRRRKPRSTRARIRAETAKRLGILAARKRRKSLKKAEAARKAGKHVAPASEPHCTKIGMRPKIRRNQLNSPAPAPAKFRKRQINKTWLPTHKWHAKRARMTDPKNPLWRFAIPLTPTEKIYRATHRAQGERGAMAWDTSYMSTIGLYGSICGITKILKAIGVTEEYCWNDRGRKWRMGTRAWTGCLSRQQDSMRRLICPAMIVWNPEPSSSNKTADVGGTGGSNVRNGQRQLFIRLSPAAFLETFTEMVRLCKMKGSGVYVEDLRFEIGSIELTGPASTETLLGIITPYHSKEMPSNKHANLFDSLKSVTNSACLPENSVLGFSTQDPRLHYPPRKVEYPSDSDTATETLELLANWPAEEELEPYGLFDRGSRFRSSCLPSSKAINKRRSMAMPGSFLNPGQLDPPIPVLLISTRSPGSMQAQGTWVLLVPWKCILPLWYSLVHYPLVSGMNPRFGGLSEAMQVAFERGMPWFPTDFLATNAGAEWELEQRQKRQLAYNKRPKSKRIAFNTVDLGAGRKGEIGDGLACDFEYLFELPRPPMLAAAEPELVQADKSADPDAMDVDSAGSLAVKGADEKPLHVPSLRLLNNVSRIDFNKFRASPVLGPRPPPYAIAIVRLTLLSRGVARTCARIYRLPEACTPAPNSSDVGVPASMPPHASPSVSLLPKDLRSQWLSKVPCTRTTAPQRSRIDNGSRQTDMQSRIRRFARDLIAAPEPYPPPAPNQASIGGHPLVPDAGDLIGFVTSGSFCLRAGTATAFGSIAVEKALREVGGNSKEGHLCIVRNAGEQVGWLARWTVV</sequence>
<dbReference type="EMBL" id="BBTG02000046">
    <property type="protein sequence ID" value="GAO15968.1"/>
    <property type="molecule type" value="Genomic_DNA"/>
</dbReference>
<accession>A0A1B5KY28</accession>
<feature type="region of interest" description="Disordered" evidence="4">
    <location>
        <begin position="1"/>
        <end position="33"/>
    </location>
</feature>
<dbReference type="InterPro" id="IPR012590">
    <property type="entry name" value="POPLD_dom"/>
</dbReference>
<feature type="compositionally biased region" description="Basic residues" evidence="4">
    <location>
        <begin position="100"/>
        <end position="121"/>
    </location>
</feature>
<evidence type="ECO:0000256" key="1">
    <source>
        <dbReference type="ARBA" id="ARBA00004123"/>
    </source>
</evidence>
<feature type="compositionally biased region" description="Polar residues" evidence="4">
    <location>
        <begin position="84"/>
        <end position="94"/>
    </location>
</feature>
<dbReference type="GO" id="GO:0000172">
    <property type="term" value="C:ribonuclease MRP complex"/>
    <property type="evidence" value="ECO:0007669"/>
    <property type="project" value="InterPro"/>
</dbReference>
<evidence type="ECO:0000256" key="3">
    <source>
        <dbReference type="ARBA" id="ARBA00023242"/>
    </source>
</evidence>
<keyword evidence="3" id="KW-0539">Nucleus</keyword>
<organism evidence="8 9">
    <name type="scientific">Ustilaginoidea virens</name>
    <name type="common">Rice false smut fungus</name>
    <name type="synonym">Villosiclava virens</name>
    <dbReference type="NCBI Taxonomy" id="1159556"/>
    <lineage>
        <taxon>Eukaryota</taxon>
        <taxon>Fungi</taxon>
        <taxon>Dikarya</taxon>
        <taxon>Ascomycota</taxon>
        <taxon>Pezizomycotina</taxon>
        <taxon>Sordariomycetes</taxon>
        <taxon>Hypocreomycetidae</taxon>
        <taxon>Hypocreales</taxon>
        <taxon>Clavicipitaceae</taxon>
        <taxon>Ustilaginoidea</taxon>
    </lineage>
</organism>
<dbReference type="InterPro" id="IPR039182">
    <property type="entry name" value="Pop1"/>
</dbReference>
<comment type="subcellular location">
    <subcellularLocation>
        <location evidence="1">Nucleus</location>
    </subcellularLocation>
</comment>
<proteinExistence type="predicted"/>
<evidence type="ECO:0000313" key="9">
    <source>
        <dbReference type="Proteomes" id="UP000054053"/>
    </source>
</evidence>
<feature type="compositionally biased region" description="Gly residues" evidence="4">
    <location>
        <begin position="1"/>
        <end position="11"/>
    </location>
</feature>
<feature type="region of interest" description="Disordered" evidence="4">
    <location>
        <begin position="814"/>
        <end position="833"/>
    </location>
</feature>
<reference evidence="9" key="1">
    <citation type="journal article" date="2016" name="Genome Announc.">
        <title>Genome sequence of Ustilaginoidea virens IPU010, a rice pathogenic fungus causing false smut.</title>
        <authorList>
            <person name="Kumagai T."/>
            <person name="Ishii T."/>
            <person name="Terai G."/>
            <person name="Umemura M."/>
            <person name="Machida M."/>
            <person name="Asai K."/>
        </authorList>
    </citation>
    <scope>NUCLEOTIDE SEQUENCE [LARGE SCALE GENOMIC DNA]</scope>
    <source>
        <strain evidence="9">IPU010</strain>
    </source>
</reference>
<evidence type="ECO:0000259" key="7">
    <source>
        <dbReference type="Pfam" id="PF22770"/>
    </source>
</evidence>
<dbReference type="GO" id="GO:0001682">
    <property type="term" value="P:tRNA 5'-leader removal"/>
    <property type="evidence" value="ECO:0007669"/>
    <property type="project" value="InterPro"/>
</dbReference>
<dbReference type="InterPro" id="IPR009723">
    <property type="entry name" value="Pop1_N"/>
</dbReference>
<feature type="domain" description="Pop1 N-terminal" evidence="5">
    <location>
        <begin position="67"/>
        <end position="282"/>
    </location>
</feature>